<dbReference type="AlphaFoldDB" id="A0A7I8L2U0"/>
<dbReference type="InterPro" id="IPR002344">
    <property type="entry name" value="Lupus_La"/>
</dbReference>
<dbReference type="Gene3D" id="3.30.70.330">
    <property type="match status" value="1"/>
</dbReference>
<organism evidence="10 11">
    <name type="scientific">Spirodela intermedia</name>
    <name type="common">Intermediate duckweed</name>
    <dbReference type="NCBI Taxonomy" id="51605"/>
    <lineage>
        <taxon>Eukaryota</taxon>
        <taxon>Viridiplantae</taxon>
        <taxon>Streptophyta</taxon>
        <taxon>Embryophyta</taxon>
        <taxon>Tracheophyta</taxon>
        <taxon>Spermatophyta</taxon>
        <taxon>Magnoliopsida</taxon>
        <taxon>Liliopsida</taxon>
        <taxon>Araceae</taxon>
        <taxon>Lemnoideae</taxon>
        <taxon>Spirodela</taxon>
    </lineage>
</organism>
<dbReference type="PANTHER" id="PTHR22792">
    <property type="entry name" value="LUPUS LA PROTEIN-RELATED"/>
    <property type="match status" value="1"/>
</dbReference>
<feature type="compositionally biased region" description="Polar residues" evidence="7">
    <location>
        <begin position="307"/>
        <end position="329"/>
    </location>
</feature>
<accession>A0A7I8L2U0</accession>
<dbReference type="SUPFAM" id="SSF54928">
    <property type="entry name" value="RNA-binding domain, RBD"/>
    <property type="match status" value="1"/>
</dbReference>
<evidence type="ECO:0000256" key="1">
    <source>
        <dbReference type="ARBA" id="ARBA00004123"/>
    </source>
</evidence>
<feature type="compositionally biased region" description="Low complexity" evidence="7">
    <location>
        <begin position="406"/>
        <end position="415"/>
    </location>
</feature>
<protein>
    <submittedName>
        <fullName evidence="10">Uncharacterized protein</fullName>
    </submittedName>
</protein>
<feature type="region of interest" description="Disordered" evidence="7">
    <location>
        <begin position="1"/>
        <end position="26"/>
    </location>
</feature>
<evidence type="ECO:0000313" key="11">
    <source>
        <dbReference type="Proteomes" id="UP000663760"/>
    </source>
</evidence>
<dbReference type="InterPro" id="IPR036390">
    <property type="entry name" value="WH_DNA-bd_sf"/>
</dbReference>
<dbReference type="Proteomes" id="UP000663760">
    <property type="component" value="Chromosome 10"/>
</dbReference>
<dbReference type="SMART" id="SM00360">
    <property type="entry name" value="RRM"/>
    <property type="match status" value="1"/>
</dbReference>
<dbReference type="InterPro" id="IPR034878">
    <property type="entry name" value="La-rel_plant_RRM"/>
</dbReference>
<keyword evidence="3" id="KW-0805">Transcription regulation</keyword>
<evidence type="ECO:0000256" key="7">
    <source>
        <dbReference type="SAM" id="MobiDB-lite"/>
    </source>
</evidence>
<gene>
    <name evidence="10" type="ORF">SI8410_10015031</name>
</gene>
<feature type="domain" description="RRM" evidence="8">
    <location>
        <begin position="189"/>
        <end position="280"/>
    </location>
</feature>
<dbReference type="InterPro" id="IPR036388">
    <property type="entry name" value="WH-like_DNA-bd_sf"/>
</dbReference>
<dbReference type="SUPFAM" id="SSF46785">
    <property type="entry name" value="Winged helix' DNA-binding domain"/>
    <property type="match status" value="1"/>
</dbReference>
<dbReference type="PANTHER" id="PTHR22792:SF62">
    <property type="entry name" value="LA-RELATED PROTEIN 7"/>
    <property type="match status" value="1"/>
</dbReference>
<keyword evidence="5" id="KW-0539">Nucleus</keyword>
<evidence type="ECO:0000256" key="3">
    <source>
        <dbReference type="ARBA" id="ARBA00023015"/>
    </source>
</evidence>
<name>A0A7I8L2U0_SPIIN</name>
<evidence type="ECO:0000256" key="5">
    <source>
        <dbReference type="ARBA" id="ARBA00023242"/>
    </source>
</evidence>
<evidence type="ECO:0000256" key="2">
    <source>
        <dbReference type="ARBA" id="ARBA00022884"/>
    </source>
</evidence>
<dbReference type="OrthoDB" id="435402at2759"/>
<evidence type="ECO:0000259" key="9">
    <source>
        <dbReference type="PROSITE" id="PS50961"/>
    </source>
</evidence>
<dbReference type="GO" id="GO:0006396">
    <property type="term" value="P:RNA processing"/>
    <property type="evidence" value="ECO:0007669"/>
    <property type="project" value="InterPro"/>
</dbReference>
<dbReference type="Gene3D" id="1.10.10.10">
    <property type="entry name" value="Winged helix-like DNA-binding domain superfamily/Winged helix DNA-binding domain"/>
    <property type="match status" value="1"/>
</dbReference>
<evidence type="ECO:0000256" key="4">
    <source>
        <dbReference type="ARBA" id="ARBA00023163"/>
    </source>
</evidence>
<feature type="region of interest" description="Disordered" evidence="7">
    <location>
        <begin position="290"/>
        <end position="455"/>
    </location>
</feature>
<dbReference type="GO" id="GO:0005634">
    <property type="term" value="C:nucleus"/>
    <property type="evidence" value="ECO:0007669"/>
    <property type="project" value="UniProtKB-SubCell"/>
</dbReference>
<evidence type="ECO:0000259" key="8">
    <source>
        <dbReference type="PROSITE" id="PS50102"/>
    </source>
</evidence>
<keyword evidence="4" id="KW-0804">Transcription</keyword>
<reference evidence="10" key="1">
    <citation type="submission" date="2020-02" db="EMBL/GenBank/DDBJ databases">
        <authorList>
            <person name="Scholz U."/>
            <person name="Mascher M."/>
            <person name="Fiebig A."/>
        </authorList>
    </citation>
    <scope>NUCLEOTIDE SEQUENCE</scope>
</reference>
<sequence length="455" mass="48433">MAEANAGDKGNRSAATAAEEEKKTESGFKLNAEAPEFVPNNSHSPTVPVAGVFHPWYGFFAGDGLLGTDWFHFIGQEPLHVFSDAAIPSSPDSSSDALHKIVKQVEYQLSNANLSANDSLVKLMSKDPEGYVPLSALTSSKKVKSLGSDHQKLATALRSSSRLVVSQDGSKVRRRQAFTERDKEELQARTVVVENLPEDHSRKNLEKIFRVAGSIKNIKVCRPQEPSAVRSLKGDFVISNKLHALVEYETVDQAERAVERLNDEGNWRKGLRVRIMLRRTPRSVIRGRRTECDPFDVNSEDEETHQSSEPASGTSQPQTGHSIDQNSEESPGAGRRTWAASRGREKPRGGCGGGGVAQTHTGRGLLTLSPHAGAGLPQAAALGKQAPRSPRPAVDGGRGILSPFPSAAAAAVAGGSAQGETSGKSSPRGPRMPDGTRGFSMGRGKPMGPTGGGAA</sequence>
<evidence type="ECO:0000313" key="10">
    <source>
        <dbReference type="EMBL" id="CAA7404353.1"/>
    </source>
</evidence>
<dbReference type="SMART" id="SM00715">
    <property type="entry name" value="LA"/>
    <property type="match status" value="1"/>
</dbReference>
<dbReference type="InterPro" id="IPR012677">
    <property type="entry name" value="Nucleotide-bd_a/b_plait_sf"/>
</dbReference>
<dbReference type="InterPro" id="IPR035979">
    <property type="entry name" value="RBD_domain_sf"/>
</dbReference>
<dbReference type="PROSITE" id="PS50102">
    <property type="entry name" value="RRM"/>
    <property type="match status" value="1"/>
</dbReference>
<dbReference type="Pfam" id="PF05383">
    <property type="entry name" value="La"/>
    <property type="match status" value="1"/>
</dbReference>
<dbReference type="InterPro" id="IPR000504">
    <property type="entry name" value="RRM_dom"/>
</dbReference>
<dbReference type="InterPro" id="IPR045180">
    <property type="entry name" value="La_dom_prot"/>
</dbReference>
<dbReference type="CDD" id="cd12288">
    <property type="entry name" value="RRM_La_like_plant"/>
    <property type="match status" value="1"/>
</dbReference>
<keyword evidence="11" id="KW-1185">Reference proteome</keyword>
<dbReference type="GO" id="GO:0003723">
    <property type="term" value="F:RNA binding"/>
    <property type="evidence" value="ECO:0007669"/>
    <property type="project" value="UniProtKB-UniRule"/>
</dbReference>
<dbReference type="InterPro" id="IPR006630">
    <property type="entry name" value="La_HTH"/>
</dbReference>
<evidence type="ECO:0000256" key="6">
    <source>
        <dbReference type="PROSITE-ProRule" id="PRU00332"/>
    </source>
</evidence>
<dbReference type="Pfam" id="PF00076">
    <property type="entry name" value="RRM_1"/>
    <property type="match status" value="1"/>
</dbReference>
<dbReference type="EMBL" id="LR746273">
    <property type="protein sequence ID" value="CAA7404353.1"/>
    <property type="molecule type" value="Genomic_DNA"/>
</dbReference>
<dbReference type="PRINTS" id="PR00302">
    <property type="entry name" value="LUPUSLA"/>
</dbReference>
<dbReference type="PROSITE" id="PS50961">
    <property type="entry name" value="HTH_LA"/>
    <property type="match status" value="1"/>
</dbReference>
<keyword evidence="2 6" id="KW-0694">RNA-binding</keyword>
<proteinExistence type="predicted"/>
<comment type="subcellular location">
    <subcellularLocation>
        <location evidence="1">Nucleus</location>
    </subcellularLocation>
</comment>
<feature type="compositionally biased region" description="Low complexity" evidence="7">
    <location>
        <begin position="372"/>
        <end position="387"/>
    </location>
</feature>
<feature type="domain" description="HTH La-type RNA-binding" evidence="9">
    <location>
        <begin position="91"/>
        <end position="182"/>
    </location>
</feature>
<dbReference type="GO" id="GO:1990904">
    <property type="term" value="C:ribonucleoprotein complex"/>
    <property type="evidence" value="ECO:0007669"/>
    <property type="project" value="InterPro"/>
</dbReference>